<name>A0A198X0D0_MORCA</name>
<dbReference type="PANTHER" id="PTHR37512">
    <property type="entry name" value="TRIFUNCTIONAL NAD BIOSYNTHESIS/REGULATOR PROTEIN NADR"/>
    <property type="match status" value="1"/>
</dbReference>
<dbReference type="Gene3D" id="3.40.50.300">
    <property type="entry name" value="P-loop containing nucleotide triphosphate hydrolases"/>
    <property type="match status" value="1"/>
</dbReference>
<dbReference type="PANTHER" id="PTHR37512:SF1">
    <property type="entry name" value="NADR_TTD14 AAA DOMAIN-CONTAINING PROTEIN"/>
    <property type="match status" value="1"/>
</dbReference>
<dbReference type="EMBL" id="LXHQ01000029">
    <property type="protein sequence ID" value="OAV25588.1"/>
    <property type="molecule type" value="Genomic_DNA"/>
</dbReference>
<dbReference type="OrthoDB" id="3249147at2"/>
<dbReference type="RefSeq" id="WP_064603397.1">
    <property type="nucleotide sequence ID" value="NZ_LXHQ01000029.1"/>
</dbReference>
<feature type="domain" description="NadR/Ttd14 AAA" evidence="1">
    <location>
        <begin position="168"/>
        <end position="329"/>
    </location>
</feature>
<organism evidence="2 3">
    <name type="scientific">Moraxella catarrhalis</name>
    <name type="common">Branhamella catarrhalis</name>
    <dbReference type="NCBI Taxonomy" id="480"/>
    <lineage>
        <taxon>Bacteria</taxon>
        <taxon>Pseudomonadati</taxon>
        <taxon>Pseudomonadota</taxon>
        <taxon>Gammaproteobacteria</taxon>
        <taxon>Moraxellales</taxon>
        <taxon>Moraxellaceae</taxon>
        <taxon>Moraxella</taxon>
    </lineage>
</organism>
<dbReference type="NCBIfam" id="NF005988">
    <property type="entry name" value="PRK08099.1"/>
    <property type="match status" value="1"/>
</dbReference>
<dbReference type="Proteomes" id="UP000078295">
    <property type="component" value="Unassembled WGS sequence"/>
</dbReference>
<dbReference type="SUPFAM" id="SSF52540">
    <property type="entry name" value="P-loop containing nucleoside triphosphate hydrolases"/>
    <property type="match status" value="1"/>
</dbReference>
<proteinExistence type="predicted"/>
<evidence type="ECO:0000313" key="3">
    <source>
        <dbReference type="Proteomes" id="UP000078295"/>
    </source>
</evidence>
<dbReference type="InterPro" id="IPR052735">
    <property type="entry name" value="NAD_biosynth-regulator"/>
</dbReference>
<reference evidence="2 3" key="1">
    <citation type="journal article" date="2016" name="Genome Biol. Evol.">
        <title>Comparative Genomic Analyses of the Moraxella catarrhalis Serosensitive and Seroresistant Lineages Demonstrate Their Independent Evolution.</title>
        <authorList>
            <person name="Earl J.P."/>
            <person name="de Vries S.P."/>
            <person name="Ahmed A."/>
            <person name="Powell E."/>
            <person name="Schultz M.P."/>
            <person name="Hermans P.W."/>
            <person name="Hill D.J."/>
            <person name="Zhou Z."/>
            <person name="Constantinidou C.I."/>
            <person name="Hu F.Z."/>
            <person name="Bootsma H.J."/>
            <person name="Ehrlich G.D."/>
        </authorList>
    </citation>
    <scope>NUCLEOTIDE SEQUENCE [LARGE SCALE GENOMIC DNA]</scope>
    <source>
        <strain evidence="2 3">F23</strain>
    </source>
</reference>
<dbReference type="AlphaFoldDB" id="A0A198X0D0"/>
<evidence type="ECO:0000259" key="1">
    <source>
        <dbReference type="Pfam" id="PF13521"/>
    </source>
</evidence>
<dbReference type="CDD" id="cd00882">
    <property type="entry name" value="Ras_like_GTPase"/>
    <property type="match status" value="1"/>
</dbReference>
<gene>
    <name evidence="2" type="ORF">AO370_1058</name>
</gene>
<dbReference type="InterPro" id="IPR038727">
    <property type="entry name" value="NadR/Ttd14_AAA_dom"/>
</dbReference>
<protein>
    <recommendedName>
        <fullName evidence="1">NadR/Ttd14 AAA domain-containing protein</fullName>
    </recommendedName>
</protein>
<comment type="caution">
    <text evidence="2">The sequence shown here is derived from an EMBL/GenBank/DDBJ whole genome shotgun (WGS) entry which is preliminary data.</text>
</comment>
<dbReference type="InterPro" id="IPR027417">
    <property type="entry name" value="P-loop_NTPase"/>
</dbReference>
<evidence type="ECO:0000313" key="2">
    <source>
        <dbReference type="EMBL" id="OAV25588.1"/>
    </source>
</evidence>
<dbReference type="Pfam" id="PF13521">
    <property type="entry name" value="AAA_28"/>
    <property type="match status" value="1"/>
</dbReference>
<accession>A0A198X0D0</accession>
<sequence>MQPDHLILIGDFAPLTLSMLADINHAAGLSKTLHIIIQTPNHAPLPCGRTPTLADAVRWVQMACQSFGFIKIHTFDSLALPDMSFDYRNNTQLTNHQFLAICQALNITAHTTMLGIKSSHKDTLHPFELALPKHDHALNYDDELVQNNPLAYFHQLSAVCRYFYTQTVCIVGGESSGKTTLVQKLANDYGASVVPEMGRLYTHSHLGGSELALQYSDYASIAINHANAIETARTTASSAVTLVDTDFATTQAFCEIYEGRTHPLVAEFAKQMRLDFTIYLDNNVAWVADGMRRLGDDHQRSLFANKLLEILARYDIGHHIINDIDYHKRYLQALSLIDNHIFNHFTKIHDN</sequence>